<gene>
    <name evidence="3" type="ORF">C1645_812136</name>
</gene>
<dbReference type="AlphaFoldDB" id="A0A397TLU7"/>
<dbReference type="SMART" id="SM00225">
    <property type="entry name" value="BTB"/>
    <property type="match status" value="1"/>
</dbReference>
<dbReference type="Proteomes" id="UP000265703">
    <property type="component" value="Unassembled WGS sequence"/>
</dbReference>
<dbReference type="EMBL" id="QKYT01000009">
    <property type="protein sequence ID" value="RIA98958.1"/>
    <property type="molecule type" value="Genomic_DNA"/>
</dbReference>
<dbReference type="Pfam" id="PF00651">
    <property type="entry name" value="BTB"/>
    <property type="match status" value="1"/>
</dbReference>
<dbReference type="PROSITE" id="PS50097">
    <property type="entry name" value="BTB"/>
    <property type="match status" value="1"/>
</dbReference>
<dbReference type="InterPro" id="IPR003877">
    <property type="entry name" value="SPRY_dom"/>
</dbReference>
<dbReference type="PANTHER" id="PTHR46306">
    <property type="entry name" value="BTB/POZ DOMAIN-CONTAINING PROTEIN 9"/>
    <property type="match status" value="1"/>
</dbReference>
<comment type="caution">
    <text evidence="3">The sequence shown here is derived from an EMBL/GenBank/DDBJ whole genome shotgun (WGS) entry which is preliminary data.</text>
</comment>
<sequence>MFSLRGKSLENDFRRIIDDEKFHDITLKCSDGNIINGCKAILAARSDFFYSCIFIESNESENNNSLSFNDINSTAMKIILEFLYTSKVEKENLNVNNVIEIYYASIRFDLVDLQDLIIDFIKEFLMNKNVVIGKKLLSKCVEKFSLGRDNEVSKILVDWVAKNKLEKNKIDSLSLEGLRYLLKKTFDAQIPFATPEFNIWEYALSKVTRKIIQDESLVETILEEKSFSLCYPREIEEIKNQLTPLIGYIDLKRMDAREIDQCVVPFNIYHPQRISDGYRYISLNEENEDEGLGFIRGIPIFKWKNNVLDLKVSGNGSTVEAKEFTQLKSILGDLIFKGRGVYEWKILIEKLCKKVYIGICNINEDLKKNDQGYHGWVLGSDGYVYHKGKWKWYDAKYKECDKVTVHLDMKKKTCAFSINNNKKPIVFEWKNIPSQVYPIVSLGYGSKLRIEPNIH</sequence>
<dbReference type="Gene3D" id="2.60.120.920">
    <property type="match status" value="1"/>
</dbReference>
<dbReference type="SUPFAM" id="SSF54695">
    <property type="entry name" value="POZ domain"/>
    <property type="match status" value="1"/>
</dbReference>
<organism evidence="3 4">
    <name type="scientific">Glomus cerebriforme</name>
    <dbReference type="NCBI Taxonomy" id="658196"/>
    <lineage>
        <taxon>Eukaryota</taxon>
        <taxon>Fungi</taxon>
        <taxon>Fungi incertae sedis</taxon>
        <taxon>Mucoromycota</taxon>
        <taxon>Glomeromycotina</taxon>
        <taxon>Glomeromycetes</taxon>
        <taxon>Glomerales</taxon>
        <taxon>Glomeraceae</taxon>
        <taxon>Glomus</taxon>
    </lineage>
</organism>
<dbReference type="InterPro" id="IPR011333">
    <property type="entry name" value="SKP1/BTB/POZ_sf"/>
</dbReference>
<dbReference type="CDD" id="cd18186">
    <property type="entry name" value="BTB_POZ_ZBTB_KLHL-like"/>
    <property type="match status" value="1"/>
</dbReference>
<dbReference type="InterPro" id="IPR043136">
    <property type="entry name" value="B30.2/SPRY_sf"/>
</dbReference>
<reference evidence="3 4" key="1">
    <citation type="submission" date="2018-06" db="EMBL/GenBank/DDBJ databases">
        <title>Comparative genomics reveals the genomic features of Rhizophagus irregularis, R. cerebriforme, R. diaphanum and Gigaspora rosea, and their symbiotic lifestyle signature.</title>
        <authorList>
            <person name="Morin E."/>
            <person name="San Clemente H."/>
            <person name="Chen E.C.H."/>
            <person name="De La Providencia I."/>
            <person name="Hainaut M."/>
            <person name="Kuo A."/>
            <person name="Kohler A."/>
            <person name="Murat C."/>
            <person name="Tang N."/>
            <person name="Roy S."/>
            <person name="Loubradou J."/>
            <person name="Henrissat B."/>
            <person name="Grigoriev I.V."/>
            <person name="Corradi N."/>
            <person name="Roux C."/>
            <person name="Martin F.M."/>
        </authorList>
    </citation>
    <scope>NUCLEOTIDE SEQUENCE [LARGE SCALE GENOMIC DNA]</scope>
    <source>
        <strain evidence="3 4">DAOM 227022</strain>
    </source>
</reference>
<evidence type="ECO:0000313" key="3">
    <source>
        <dbReference type="EMBL" id="RIA98958.1"/>
    </source>
</evidence>
<keyword evidence="3" id="KW-0430">Lectin</keyword>
<keyword evidence="4" id="KW-1185">Reference proteome</keyword>
<dbReference type="InterPro" id="IPR013320">
    <property type="entry name" value="ConA-like_dom_sf"/>
</dbReference>
<dbReference type="PROSITE" id="PS50188">
    <property type="entry name" value="B302_SPRY"/>
    <property type="match status" value="1"/>
</dbReference>
<name>A0A397TLU7_9GLOM</name>
<dbReference type="OrthoDB" id="2312148at2759"/>
<evidence type="ECO:0000313" key="4">
    <source>
        <dbReference type="Proteomes" id="UP000265703"/>
    </source>
</evidence>
<protein>
    <submittedName>
        <fullName evidence="3">Concanavalin A-like lectin/glucanase domain-containing protein</fullName>
    </submittedName>
</protein>
<feature type="domain" description="BTB" evidence="1">
    <location>
        <begin position="23"/>
        <end position="92"/>
    </location>
</feature>
<dbReference type="Pfam" id="PF00622">
    <property type="entry name" value="SPRY"/>
    <property type="match status" value="1"/>
</dbReference>
<dbReference type="PANTHER" id="PTHR46306:SF1">
    <property type="entry name" value="BTB_POZ DOMAIN-CONTAINING PROTEIN 9"/>
    <property type="match status" value="1"/>
</dbReference>
<evidence type="ECO:0000259" key="2">
    <source>
        <dbReference type="PROSITE" id="PS50188"/>
    </source>
</evidence>
<dbReference type="InterPro" id="IPR000210">
    <property type="entry name" value="BTB/POZ_dom"/>
</dbReference>
<dbReference type="GO" id="GO:0030246">
    <property type="term" value="F:carbohydrate binding"/>
    <property type="evidence" value="ECO:0007669"/>
    <property type="project" value="UniProtKB-KW"/>
</dbReference>
<feature type="domain" description="B30.2/SPRY" evidence="2">
    <location>
        <begin position="279"/>
        <end position="455"/>
    </location>
</feature>
<evidence type="ECO:0000259" key="1">
    <source>
        <dbReference type="PROSITE" id="PS50097"/>
    </source>
</evidence>
<dbReference type="Gene3D" id="3.30.710.10">
    <property type="entry name" value="Potassium Channel Kv1.1, Chain A"/>
    <property type="match status" value="1"/>
</dbReference>
<dbReference type="InterPro" id="IPR052407">
    <property type="entry name" value="BTB_POZ_domain_cont_9"/>
</dbReference>
<accession>A0A397TLU7</accession>
<dbReference type="SUPFAM" id="SSF49899">
    <property type="entry name" value="Concanavalin A-like lectins/glucanases"/>
    <property type="match status" value="1"/>
</dbReference>
<dbReference type="InterPro" id="IPR001870">
    <property type="entry name" value="B30.2/SPRY"/>
</dbReference>
<proteinExistence type="predicted"/>
<dbReference type="GO" id="GO:0005737">
    <property type="term" value="C:cytoplasm"/>
    <property type="evidence" value="ECO:0007669"/>
    <property type="project" value="TreeGrafter"/>
</dbReference>